<gene>
    <name evidence="2" type="ORF">KCX74_10435</name>
</gene>
<protein>
    <submittedName>
        <fullName evidence="2">Uncharacterized protein</fullName>
    </submittedName>
</protein>
<comment type="caution">
    <text evidence="2">The sequence shown here is derived from an EMBL/GenBank/DDBJ whole genome shotgun (WGS) entry which is preliminary data.</text>
</comment>
<dbReference type="AlphaFoldDB" id="A0A941DYE5"/>
<reference evidence="2" key="1">
    <citation type="submission" date="2021-04" db="EMBL/GenBank/DDBJ databases">
        <title>Isolation and polyphasic classification of algal microorganism.</title>
        <authorList>
            <person name="Wang S."/>
        </authorList>
    </citation>
    <scope>NUCLEOTIDE SEQUENCE</scope>
    <source>
        <strain evidence="2">720a</strain>
    </source>
</reference>
<feature type="transmembrane region" description="Helical" evidence="1">
    <location>
        <begin position="61"/>
        <end position="81"/>
    </location>
</feature>
<feature type="transmembrane region" description="Helical" evidence="1">
    <location>
        <begin position="6"/>
        <end position="25"/>
    </location>
</feature>
<keyword evidence="1" id="KW-1133">Transmembrane helix</keyword>
<evidence type="ECO:0000256" key="1">
    <source>
        <dbReference type="SAM" id="Phobius"/>
    </source>
</evidence>
<evidence type="ECO:0000313" key="2">
    <source>
        <dbReference type="EMBL" id="MBR7796453.1"/>
    </source>
</evidence>
<dbReference type="Proteomes" id="UP000675284">
    <property type="component" value="Unassembled WGS sequence"/>
</dbReference>
<proteinExistence type="predicted"/>
<sequence>MLLFLIVLGIGILYRFVNIFIQWNMRKRTYMLLSYIGISLGVFTVCFSILITTGTLDKSTYAYLSLLLRALSIFGIVLILFSAGKRLFSHK</sequence>
<keyword evidence="1" id="KW-0812">Transmembrane</keyword>
<feature type="transmembrane region" description="Helical" evidence="1">
    <location>
        <begin position="32"/>
        <end position="55"/>
    </location>
</feature>
<accession>A0A941DYE5</accession>
<dbReference type="EMBL" id="JAGSOT010000027">
    <property type="protein sequence ID" value="MBR7796453.1"/>
    <property type="molecule type" value="Genomic_DNA"/>
</dbReference>
<keyword evidence="3" id="KW-1185">Reference proteome</keyword>
<dbReference type="RefSeq" id="WP_166530403.1">
    <property type="nucleotide sequence ID" value="NZ_JAGSOT010000027.1"/>
</dbReference>
<evidence type="ECO:0000313" key="3">
    <source>
        <dbReference type="Proteomes" id="UP000675284"/>
    </source>
</evidence>
<name>A0A941DYE5_9BACI</name>
<organism evidence="2 3">
    <name type="scientific">Virgibacillus salarius</name>
    <dbReference type="NCBI Taxonomy" id="447199"/>
    <lineage>
        <taxon>Bacteria</taxon>
        <taxon>Bacillati</taxon>
        <taxon>Bacillota</taxon>
        <taxon>Bacilli</taxon>
        <taxon>Bacillales</taxon>
        <taxon>Bacillaceae</taxon>
        <taxon>Virgibacillus</taxon>
    </lineage>
</organism>
<keyword evidence="1" id="KW-0472">Membrane</keyword>